<evidence type="ECO:0000313" key="1">
    <source>
        <dbReference type="EMBL" id="EMT46111.1"/>
    </source>
</evidence>
<reference evidence="1 2" key="2">
    <citation type="journal article" date="2015" name="Genome Announc.">
        <title>Genome Sequence of Anoxybacillus flavithermus Strain AK1, a Thermophile Isolated from a Hot Spring in Saudi Arabia.</title>
        <authorList>
            <person name="Khalil A."/>
            <person name="Sivakumar N."/>
            <person name="Qarawi S."/>
        </authorList>
    </citation>
    <scope>NUCLEOTIDE SEQUENCE [LARGE SCALE GENOMIC DNA]</scope>
    <source>
        <strain evidence="1 2">AK1</strain>
    </source>
</reference>
<comment type="caution">
    <text evidence="1">The sequence shown here is derived from an EMBL/GenBank/DDBJ whole genome shotgun (WGS) entry which is preliminary data.</text>
</comment>
<gene>
    <name evidence="1" type="ORF">H919_07376</name>
</gene>
<protein>
    <submittedName>
        <fullName evidence="1">TrsI</fullName>
    </submittedName>
</protein>
<evidence type="ECO:0000313" key="2">
    <source>
        <dbReference type="Proteomes" id="UP000012085"/>
    </source>
</evidence>
<sequence length="132" mass="15399">MPFNTFFNCQKHYALIQQASKDVEHINTQQAIEEIKKENMIARCPRCKKRYIVDRKTFYGCTEYANGCKQTFPKTILRKTITKNHVKQLCKKGKTSKITGFKGKKTFCAYLILKEGEIQIVIFLLKKTRGAR</sequence>
<dbReference type="Proteomes" id="UP000012085">
    <property type="component" value="Unassembled WGS sequence"/>
</dbReference>
<dbReference type="EMBL" id="APCD01000007">
    <property type="protein sequence ID" value="EMT46111.1"/>
    <property type="molecule type" value="Genomic_DNA"/>
</dbReference>
<dbReference type="AlphaFoldDB" id="M8D5L5"/>
<reference evidence="1 2" key="1">
    <citation type="submission" date="2013-03" db="EMBL/GenBank/DDBJ databases">
        <title>Assembly of a new bacterial strain Anoxybacillus flavithermus AK1.</title>
        <authorList>
            <person name="Rajan I."/>
            <person name="PoliReddy D."/>
            <person name="Sugumar T."/>
            <person name="Rathinam K."/>
            <person name="Alqarawi S."/>
            <person name="Khalil A.B."/>
            <person name="Sivakumar N."/>
        </authorList>
    </citation>
    <scope>NUCLEOTIDE SEQUENCE [LARGE SCALE GENOMIC DNA]</scope>
    <source>
        <strain evidence="1 2">AK1</strain>
    </source>
</reference>
<dbReference type="Pfam" id="PF13342">
    <property type="entry name" value="Toprim_Crpt"/>
    <property type="match status" value="1"/>
</dbReference>
<proteinExistence type="predicted"/>
<dbReference type="InterPro" id="IPR025589">
    <property type="entry name" value="Toprim_C_rpt"/>
</dbReference>
<accession>M8D5L5</accession>
<name>M8D5L5_9BACL</name>
<organism evidence="1 2">
    <name type="scientific">Anoxybacillus flavithermus AK1</name>
    <dbReference type="NCBI Taxonomy" id="1297581"/>
    <lineage>
        <taxon>Bacteria</taxon>
        <taxon>Bacillati</taxon>
        <taxon>Bacillota</taxon>
        <taxon>Bacilli</taxon>
        <taxon>Bacillales</taxon>
        <taxon>Anoxybacillaceae</taxon>
        <taxon>Anoxybacillus</taxon>
    </lineage>
</organism>